<name>A0A7D9D6M8_PARCT</name>
<dbReference type="Pfam" id="PF00640">
    <property type="entry name" value="PID"/>
    <property type="match status" value="1"/>
</dbReference>
<dbReference type="InterPro" id="IPR051133">
    <property type="entry name" value="Adapter_Engulfment-Domain"/>
</dbReference>
<dbReference type="SMART" id="SM00462">
    <property type="entry name" value="PTB"/>
    <property type="match status" value="1"/>
</dbReference>
<feature type="compositionally biased region" description="Polar residues" evidence="1">
    <location>
        <begin position="202"/>
        <end position="212"/>
    </location>
</feature>
<feature type="region of interest" description="Disordered" evidence="1">
    <location>
        <begin position="202"/>
        <end position="224"/>
    </location>
</feature>
<sequence>MAFIGKAGRVADAVKRSPKVLRKKIERKFGSHETLREDWLHENEALVDGISFYVKYLGCAPAVDAQGQGVTDEAVKRLIAEAKMKKSKGDMKLQKVVLTITPQEIRIVDLTTKTPTEVIPIFRVSYCTADPNFSKVFAFNAREKQSLQIRCRAFLCMKPKMAKAIALTVAQAFNVAFEAWETMKEEKIQKAEGTKIVPVIQTTPPSPHTNGTPGKLNGSPVYTGRRASEPLSNDLLALDDSGRSSSFSTAPSMQLTPPSPRRPLSLVISFDNEFDEEFTKLARSRSNPHLLDIGFEKEEIQNGDWGPLLDITQSEDDLFKSKSSEDLNKFHI</sequence>
<dbReference type="SUPFAM" id="SSF50729">
    <property type="entry name" value="PH domain-like"/>
    <property type="match status" value="1"/>
</dbReference>
<dbReference type="OrthoDB" id="9999955at2759"/>
<reference evidence="2" key="1">
    <citation type="submission" date="2020-04" db="EMBL/GenBank/DDBJ databases">
        <authorList>
            <person name="Alioto T."/>
            <person name="Alioto T."/>
            <person name="Gomez Garrido J."/>
        </authorList>
    </citation>
    <scope>NUCLEOTIDE SEQUENCE</scope>
    <source>
        <strain evidence="2">A484AB</strain>
    </source>
</reference>
<dbReference type="PANTHER" id="PTHR11232">
    <property type="entry name" value="PHOSPHOTYROSINE INTERACTION DOMAIN-CONTAINING FAMILY MEMBER"/>
    <property type="match status" value="1"/>
</dbReference>
<dbReference type="AlphaFoldDB" id="A0A7D9D6M8"/>
<dbReference type="InterPro" id="IPR006020">
    <property type="entry name" value="PTB/PI_dom"/>
</dbReference>
<keyword evidence="2" id="KW-0675">Receptor</keyword>
<dbReference type="PROSITE" id="PS01179">
    <property type="entry name" value="PID"/>
    <property type="match status" value="1"/>
</dbReference>
<dbReference type="EMBL" id="CACRXK020000050">
    <property type="protein sequence ID" value="CAB3977491.1"/>
    <property type="molecule type" value="Genomic_DNA"/>
</dbReference>
<gene>
    <name evidence="2" type="ORF">PACLA_8A044661</name>
</gene>
<dbReference type="InterPro" id="IPR011993">
    <property type="entry name" value="PH-like_dom_sf"/>
</dbReference>
<accession>A0A7D9D6M8</accession>
<dbReference type="PANTHER" id="PTHR11232:SF74">
    <property type="entry name" value="PTB DOMAIN-CONTAINING ADAPTER PROTEIN CED-6-LIKE PROTEIN"/>
    <property type="match status" value="1"/>
</dbReference>
<keyword evidence="3" id="KW-1185">Reference proteome</keyword>
<evidence type="ECO:0000256" key="1">
    <source>
        <dbReference type="SAM" id="MobiDB-lite"/>
    </source>
</evidence>
<organism evidence="2 3">
    <name type="scientific">Paramuricea clavata</name>
    <name type="common">Red gorgonian</name>
    <name type="synonym">Violescent sea-whip</name>
    <dbReference type="NCBI Taxonomy" id="317549"/>
    <lineage>
        <taxon>Eukaryota</taxon>
        <taxon>Metazoa</taxon>
        <taxon>Cnidaria</taxon>
        <taxon>Anthozoa</taxon>
        <taxon>Octocorallia</taxon>
        <taxon>Malacalcyonacea</taxon>
        <taxon>Plexauridae</taxon>
        <taxon>Paramuricea</taxon>
    </lineage>
</organism>
<protein>
    <submittedName>
        <fullName evidence="2">Low density lipo receptor adapter 1 isoform X1</fullName>
    </submittedName>
</protein>
<dbReference type="Proteomes" id="UP001152795">
    <property type="component" value="Unassembled WGS sequence"/>
</dbReference>
<evidence type="ECO:0000313" key="3">
    <source>
        <dbReference type="Proteomes" id="UP001152795"/>
    </source>
</evidence>
<feature type="region of interest" description="Disordered" evidence="1">
    <location>
        <begin position="242"/>
        <end position="262"/>
    </location>
</feature>
<dbReference type="Gene3D" id="2.30.29.30">
    <property type="entry name" value="Pleckstrin-homology domain (PH domain)/Phosphotyrosine-binding domain (PTB)"/>
    <property type="match status" value="1"/>
</dbReference>
<proteinExistence type="predicted"/>
<comment type="caution">
    <text evidence="2">The sequence shown here is derived from an EMBL/GenBank/DDBJ whole genome shotgun (WGS) entry which is preliminary data.</text>
</comment>
<dbReference type="CDD" id="cd13159">
    <property type="entry name" value="PTB_LDLRAP-mammal-like"/>
    <property type="match status" value="1"/>
</dbReference>
<evidence type="ECO:0000313" key="2">
    <source>
        <dbReference type="EMBL" id="CAB3977491.1"/>
    </source>
</evidence>
<feature type="compositionally biased region" description="Polar residues" evidence="1">
    <location>
        <begin position="243"/>
        <end position="256"/>
    </location>
</feature>